<dbReference type="EMBL" id="NMQT01000031">
    <property type="protein sequence ID" value="OXM57048.1"/>
    <property type="molecule type" value="Genomic_DNA"/>
</dbReference>
<dbReference type="InterPro" id="IPR055370">
    <property type="entry name" value="Lsr2_DNA-bd"/>
</dbReference>
<dbReference type="OrthoDB" id="4113332at2"/>
<dbReference type="Proteomes" id="UP000215223">
    <property type="component" value="Unassembled WGS sequence"/>
</dbReference>
<reference evidence="5 6" key="1">
    <citation type="submission" date="2017-07" db="EMBL/GenBank/DDBJ databases">
        <title>Amycolatopsis thailandensis Genome sequencing and assembly.</title>
        <authorList>
            <person name="Kaur N."/>
            <person name="Mayilraj S."/>
        </authorList>
    </citation>
    <scope>NUCLEOTIDE SEQUENCE [LARGE SCALE GENOMIC DNA]</scope>
    <source>
        <strain evidence="5 6">JCM 16380</strain>
    </source>
</reference>
<comment type="caution">
    <text evidence="5">The sequence shown here is derived from an EMBL/GenBank/DDBJ whole genome shotgun (WGS) entry which is preliminary data.</text>
</comment>
<evidence type="ECO:0000313" key="6">
    <source>
        <dbReference type="Proteomes" id="UP000215223"/>
    </source>
</evidence>
<gene>
    <name evidence="5" type="ORF">CFP71_09945</name>
</gene>
<accession>A0A229SDR9</accession>
<dbReference type="GO" id="GO:0003677">
    <property type="term" value="F:DNA binding"/>
    <property type="evidence" value="ECO:0007669"/>
    <property type="project" value="UniProtKB-KW"/>
</dbReference>
<keyword evidence="1" id="KW-0238">DNA-binding</keyword>
<feature type="compositionally biased region" description="Basic and acidic residues" evidence="2">
    <location>
        <begin position="68"/>
        <end position="81"/>
    </location>
</feature>
<dbReference type="InterPro" id="IPR042261">
    <property type="entry name" value="Lsr2-like_dimerization"/>
</dbReference>
<feature type="compositionally biased region" description="Basic and acidic residues" evidence="2">
    <location>
        <begin position="90"/>
        <end position="117"/>
    </location>
</feature>
<dbReference type="Gene3D" id="3.30.60.230">
    <property type="entry name" value="Lsr2, dimerization domain"/>
    <property type="match status" value="1"/>
</dbReference>
<dbReference type="Gene3D" id="4.10.320.10">
    <property type="entry name" value="E3-binding domain"/>
    <property type="match status" value="1"/>
</dbReference>
<feature type="region of interest" description="Disordered" evidence="2">
    <location>
        <begin position="54"/>
        <end position="131"/>
    </location>
</feature>
<evidence type="ECO:0000256" key="2">
    <source>
        <dbReference type="SAM" id="MobiDB-lite"/>
    </source>
</evidence>
<protein>
    <submittedName>
        <fullName evidence="5">Nucleoid-associated protein Lsr2</fullName>
    </submittedName>
</protein>
<evidence type="ECO:0000256" key="1">
    <source>
        <dbReference type="ARBA" id="ARBA00023125"/>
    </source>
</evidence>
<dbReference type="GO" id="GO:0016746">
    <property type="term" value="F:acyltransferase activity"/>
    <property type="evidence" value="ECO:0007669"/>
    <property type="project" value="InterPro"/>
</dbReference>
<dbReference type="InterPro" id="IPR036625">
    <property type="entry name" value="E3-bd_dom_sf"/>
</dbReference>
<sequence length="131" mass="14667">MATKKSVITVDDIDGTPAVVTKKFNLDGVDYRIDLDQENADFLDEFLAPYVASARRVGGRRSQPQDTGTKEKAAPQKKTDTSDELPPNRVIRDWARKNGHNVSDRGRLSDQVIKKYLDANNPRKKGGRKRG</sequence>
<dbReference type="AlphaFoldDB" id="A0A229SDR9"/>
<proteinExistence type="predicted"/>
<organism evidence="5 6">
    <name type="scientific">Amycolatopsis thailandensis</name>
    <dbReference type="NCBI Taxonomy" id="589330"/>
    <lineage>
        <taxon>Bacteria</taxon>
        <taxon>Bacillati</taxon>
        <taxon>Actinomycetota</taxon>
        <taxon>Actinomycetes</taxon>
        <taxon>Pseudonocardiales</taxon>
        <taxon>Pseudonocardiaceae</taxon>
        <taxon>Amycolatopsis</taxon>
    </lineage>
</organism>
<feature type="compositionally biased region" description="Basic residues" evidence="2">
    <location>
        <begin position="122"/>
        <end position="131"/>
    </location>
</feature>
<evidence type="ECO:0000313" key="5">
    <source>
        <dbReference type="EMBL" id="OXM57048.1"/>
    </source>
</evidence>
<evidence type="ECO:0000259" key="3">
    <source>
        <dbReference type="Pfam" id="PF11774"/>
    </source>
</evidence>
<dbReference type="InterPro" id="IPR024412">
    <property type="entry name" value="Lsr2_dim_dom"/>
</dbReference>
<feature type="domain" description="Lsr2 DNA-binding" evidence="4">
    <location>
        <begin position="88"/>
        <end position="118"/>
    </location>
</feature>
<dbReference type="Pfam" id="PF23359">
    <property type="entry name" value="Lsr2_DNA-bd"/>
    <property type="match status" value="1"/>
</dbReference>
<keyword evidence="6" id="KW-1185">Reference proteome</keyword>
<evidence type="ECO:0000259" key="4">
    <source>
        <dbReference type="Pfam" id="PF23359"/>
    </source>
</evidence>
<name>A0A229SDR9_9PSEU</name>
<feature type="domain" description="Lsr2 dimerization" evidence="3">
    <location>
        <begin position="1"/>
        <end position="58"/>
    </location>
</feature>
<dbReference type="RefSeq" id="WP_093933544.1">
    <property type="nucleotide sequence ID" value="NZ_NMQT01000031.1"/>
</dbReference>
<dbReference type="Pfam" id="PF11774">
    <property type="entry name" value="Lsr2"/>
    <property type="match status" value="1"/>
</dbReference>